<reference evidence="1" key="2">
    <citation type="submission" date="2025-08" db="UniProtKB">
        <authorList>
            <consortium name="Ensembl"/>
        </authorList>
    </citation>
    <scope>IDENTIFICATION</scope>
</reference>
<proteinExistence type="predicted"/>
<dbReference type="Ensembl" id="ENSOART00020055668.1">
    <property type="protein sequence ID" value="ENSOARP00020036138.1"/>
    <property type="gene ID" value="ENSOARG00020015348.2"/>
</dbReference>
<organism evidence="1">
    <name type="scientific">Ovis aries</name>
    <name type="common">Sheep</name>
    <dbReference type="NCBI Taxonomy" id="9940"/>
    <lineage>
        <taxon>Eukaryota</taxon>
        <taxon>Metazoa</taxon>
        <taxon>Chordata</taxon>
        <taxon>Craniata</taxon>
        <taxon>Vertebrata</taxon>
        <taxon>Euteleostomi</taxon>
        <taxon>Mammalia</taxon>
        <taxon>Eutheria</taxon>
        <taxon>Laurasiatheria</taxon>
        <taxon>Artiodactyla</taxon>
        <taxon>Ruminantia</taxon>
        <taxon>Pecora</taxon>
        <taxon>Bovidae</taxon>
        <taxon>Caprinae</taxon>
        <taxon>Ovis</taxon>
    </lineage>
</organism>
<sequence length="775" mass="87671">MKMADRGGKILPGPVYIEVEYDYEYEAKDRKVVIKQGERYLLVKKTNADWWQVKPDESSKAFYVPAQYVKEVGRRALMPPVKPATGLPNHSVKTAQSLHLQRSSENVNRLPELSSFGKTSSSSVQGTGLVRDANQNFGPSYIPGQTVNLSLDLTHNNGKLNSDSHSPKVPGQNRTRLFGHFPGPEFLEVEKAGFPQEQSCDSAGEGSERIQQDSESGDELSSSSTEQIRATTPPNQGRPDSPVYANLQELKISQSALPPVPGSPAIQINGEWETHKDSSGRCYYYNRGTQERTWKPPRWTRDTNASKGDSQSPGDQELLSSEENYHSICLSQSDSQCGSPPRGWSEELDERGHTLYTSDYTNEKWLKHVDDQGRQYYYSADGSRSEWELPKGQEKYGLLNVTKITENGKKVRKNWLSSWAVLQGSSLLFTKTQGSSTSWFGSNQSKPEFTVDLKGATIEMASKDKSSKKNVFELKTRQGTELLIQSDNDTVINDWFKVLSSTISNQTVEPDEAIEEEIPDSPGIEKHDKEKDQKEPKKLRSTKVSSIDSSEQKKTKKNLKKFLTRRPTLQAVREKGYIKDQVFGANLSNLCQRENSTVPKFVKLCIEHVEQYGLDVDGIYRVSGNLAVIQKLRFAVNHDEKLDLKDSKWEDIHVITGALKMFFRELPEPLFTFNHFNDFVNAIKQEPRQRVSAVKDLIKQLPKPNQDTMQILFRHLKRVIENGEKNRMTYQSIAIVFGPTLLKPEKETGNIAVHTVYQNQIVELILLEINSIFGR</sequence>
<reference evidence="1" key="3">
    <citation type="submission" date="2025-09" db="UniProtKB">
        <authorList>
            <consortium name="Ensembl"/>
        </authorList>
    </citation>
    <scope>IDENTIFICATION</scope>
</reference>
<accession>A0AC11CVL9</accession>
<gene>
    <name evidence="1" type="primary">ARHGAP12</name>
</gene>
<evidence type="ECO:0000313" key="1">
    <source>
        <dbReference type="Ensembl" id="ENSOARP00020036138.1"/>
    </source>
</evidence>
<name>A0AC11CVL9_SHEEP</name>
<reference evidence="1" key="1">
    <citation type="submission" date="2020-11" db="EMBL/GenBank/DDBJ databases">
        <authorList>
            <person name="Davenport K.M."/>
            <person name="Bickhart D.M."/>
            <person name="Smith T.P.L."/>
            <person name="Murdoch B.M."/>
            <person name="Rosen B.D."/>
        </authorList>
    </citation>
    <scope>NUCLEOTIDE SEQUENCE [LARGE SCALE GENOMIC DNA]</scope>
    <source>
        <strain evidence="1">OAR_USU_Benz2616</strain>
    </source>
</reference>
<protein>
    <submittedName>
        <fullName evidence="1">Rho GTPase activating protein 12</fullName>
    </submittedName>
</protein>